<name>A0A5C5PYR1_9PSED</name>
<dbReference type="Proteomes" id="UP000317951">
    <property type="component" value="Unassembled WGS sequence"/>
</dbReference>
<comment type="caution">
    <text evidence="1">The sequence shown here is derived from an EMBL/GenBank/DDBJ whole genome shotgun (WGS) entry which is preliminary data.</text>
</comment>
<organism evidence="1 2">
    <name type="scientific">Pseudomonas extremaustralis</name>
    <dbReference type="NCBI Taxonomy" id="359110"/>
    <lineage>
        <taxon>Bacteria</taxon>
        <taxon>Pseudomonadati</taxon>
        <taxon>Pseudomonadota</taxon>
        <taxon>Gammaproteobacteria</taxon>
        <taxon>Pseudomonadales</taxon>
        <taxon>Pseudomonadaceae</taxon>
        <taxon>Pseudomonas</taxon>
    </lineage>
</organism>
<accession>A0A5C5PYR1</accession>
<dbReference type="EMBL" id="VFET01000069">
    <property type="protein sequence ID" value="TWR95582.1"/>
    <property type="molecule type" value="Genomic_DNA"/>
</dbReference>
<feature type="non-terminal residue" evidence="1">
    <location>
        <position position="1"/>
    </location>
</feature>
<proteinExistence type="predicted"/>
<evidence type="ECO:0000313" key="1">
    <source>
        <dbReference type="EMBL" id="TWR95582.1"/>
    </source>
</evidence>
<reference evidence="1 2" key="1">
    <citation type="submission" date="2019-06" db="EMBL/GenBank/DDBJ databases">
        <title>Pseudomonas bimorpha sp. nov. isolated from bovine raw milk and skim milk concentrate.</title>
        <authorList>
            <person name="Hofmann K."/>
            <person name="Huptas C."/>
            <person name="Doll E."/>
            <person name="Scherer S."/>
            <person name="Wenning M."/>
        </authorList>
    </citation>
    <scope>NUCLEOTIDE SEQUENCE [LARGE SCALE GENOMIC DNA]</scope>
    <source>
        <strain evidence="1 2">DSM 17835</strain>
    </source>
</reference>
<dbReference type="AlphaFoldDB" id="A0A5C5PYR1"/>
<protein>
    <submittedName>
        <fullName evidence="1">DUF4123 domain-containing protein</fullName>
    </submittedName>
</protein>
<sequence>YRYLWAKHHEELRRLSQRQDPSTWLTEQLSYAQQWGWTDPEQVHFLIISKLTETEPPLINNWAPREGETPQAHYERLLNEVKFWSGEGSL</sequence>
<evidence type="ECO:0000313" key="2">
    <source>
        <dbReference type="Proteomes" id="UP000317951"/>
    </source>
</evidence>
<gene>
    <name evidence="1" type="ORF">FIV36_30920</name>
</gene>